<dbReference type="Proteomes" id="UP000790377">
    <property type="component" value="Unassembled WGS sequence"/>
</dbReference>
<evidence type="ECO:0000313" key="2">
    <source>
        <dbReference type="Proteomes" id="UP000790377"/>
    </source>
</evidence>
<protein>
    <submittedName>
        <fullName evidence="1">Uncharacterized protein</fullName>
    </submittedName>
</protein>
<feature type="non-terminal residue" evidence="1">
    <location>
        <position position="1"/>
    </location>
</feature>
<evidence type="ECO:0000313" key="1">
    <source>
        <dbReference type="EMBL" id="KAH7909878.1"/>
    </source>
</evidence>
<comment type="caution">
    <text evidence="1">The sequence shown here is derived from an EMBL/GenBank/DDBJ whole genome shotgun (WGS) entry which is preliminary data.</text>
</comment>
<sequence length="83" mass="9279">CAVCLGRHPHPVAECCAPRTWDDRFETFCSRVHKNIVTKDKKILCTRWQREEGCADRHDHKHLCSGCGSASHGASKCSRAQSA</sequence>
<organism evidence="1 2">
    <name type="scientific">Hygrophoropsis aurantiaca</name>
    <dbReference type="NCBI Taxonomy" id="72124"/>
    <lineage>
        <taxon>Eukaryota</taxon>
        <taxon>Fungi</taxon>
        <taxon>Dikarya</taxon>
        <taxon>Basidiomycota</taxon>
        <taxon>Agaricomycotina</taxon>
        <taxon>Agaricomycetes</taxon>
        <taxon>Agaricomycetidae</taxon>
        <taxon>Boletales</taxon>
        <taxon>Coniophorineae</taxon>
        <taxon>Hygrophoropsidaceae</taxon>
        <taxon>Hygrophoropsis</taxon>
    </lineage>
</organism>
<gene>
    <name evidence="1" type="ORF">BJ138DRAFT_1009937</name>
</gene>
<keyword evidence="2" id="KW-1185">Reference proteome</keyword>
<name>A0ACB8A9V1_9AGAM</name>
<reference evidence="1" key="1">
    <citation type="journal article" date="2021" name="New Phytol.">
        <title>Evolutionary innovations through gain and loss of genes in the ectomycorrhizal Boletales.</title>
        <authorList>
            <person name="Wu G."/>
            <person name="Miyauchi S."/>
            <person name="Morin E."/>
            <person name="Kuo A."/>
            <person name="Drula E."/>
            <person name="Varga T."/>
            <person name="Kohler A."/>
            <person name="Feng B."/>
            <person name="Cao Y."/>
            <person name="Lipzen A."/>
            <person name="Daum C."/>
            <person name="Hundley H."/>
            <person name="Pangilinan J."/>
            <person name="Johnson J."/>
            <person name="Barry K."/>
            <person name="LaButti K."/>
            <person name="Ng V."/>
            <person name="Ahrendt S."/>
            <person name="Min B."/>
            <person name="Choi I.G."/>
            <person name="Park H."/>
            <person name="Plett J.M."/>
            <person name="Magnuson J."/>
            <person name="Spatafora J.W."/>
            <person name="Nagy L.G."/>
            <person name="Henrissat B."/>
            <person name="Grigoriev I.V."/>
            <person name="Yang Z.L."/>
            <person name="Xu J."/>
            <person name="Martin F.M."/>
        </authorList>
    </citation>
    <scope>NUCLEOTIDE SEQUENCE</scope>
    <source>
        <strain evidence="1">ATCC 28755</strain>
    </source>
</reference>
<dbReference type="EMBL" id="MU267737">
    <property type="protein sequence ID" value="KAH7909878.1"/>
    <property type="molecule type" value="Genomic_DNA"/>
</dbReference>
<accession>A0ACB8A9V1</accession>
<proteinExistence type="predicted"/>